<dbReference type="EC" id="4.3.1.7" evidence="5"/>
<dbReference type="EMBL" id="QBKQ01000003">
    <property type="protein sequence ID" value="PTX42553.1"/>
    <property type="molecule type" value="Genomic_DNA"/>
</dbReference>
<keyword evidence="1 5" id="KW-0846">Cobalamin</keyword>
<dbReference type="GO" id="GO:0046336">
    <property type="term" value="P:ethanolamine catabolic process"/>
    <property type="evidence" value="ECO:0007669"/>
    <property type="project" value="UniProtKB-UniRule"/>
</dbReference>
<comment type="similarity">
    <text evidence="5">Belongs to the EutC family.</text>
</comment>
<protein>
    <recommendedName>
        <fullName evidence="5">Ethanolamine ammonia-lyase small subunit</fullName>
        <shortName evidence="5">EAL small subunit</shortName>
        <ecNumber evidence="5">4.3.1.7</ecNumber>
    </recommendedName>
</protein>
<gene>
    <name evidence="5" type="primary">eutC</name>
    <name evidence="6" type="ORF">C8P64_2983</name>
</gene>
<evidence type="ECO:0000313" key="6">
    <source>
        <dbReference type="EMBL" id="PTX42553.1"/>
    </source>
</evidence>
<dbReference type="AlphaFoldDB" id="A0A2T6AFG0"/>
<comment type="catalytic activity">
    <reaction evidence="5">
        <text>ethanolamine = acetaldehyde + NH4(+)</text>
        <dbReference type="Rhea" id="RHEA:15313"/>
        <dbReference type="ChEBI" id="CHEBI:15343"/>
        <dbReference type="ChEBI" id="CHEBI:28938"/>
        <dbReference type="ChEBI" id="CHEBI:57603"/>
        <dbReference type="EC" id="4.3.1.7"/>
    </reaction>
</comment>
<comment type="function">
    <text evidence="5">Catalyzes the deamination of various vicinal amino-alcohols to oxo compounds. Allows this organism to utilize ethanolamine as the sole source of nitrogen and carbon in the presence of external vitamin B12.</text>
</comment>
<evidence type="ECO:0000256" key="3">
    <source>
        <dbReference type="ARBA" id="ARBA00023285"/>
    </source>
</evidence>
<dbReference type="Pfam" id="PF05985">
    <property type="entry name" value="EutC"/>
    <property type="match status" value="1"/>
</dbReference>
<comment type="pathway">
    <text evidence="5">Amine and polyamine degradation; ethanolamine degradation.</text>
</comment>
<proteinExistence type="inferred from homology"/>
<dbReference type="NCBIfam" id="NF003971">
    <property type="entry name" value="PRK05465.1"/>
    <property type="match status" value="1"/>
</dbReference>
<dbReference type="HAMAP" id="MF_00601">
    <property type="entry name" value="EutC"/>
    <property type="match status" value="1"/>
</dbReference>
<dbReference type="PANTHER" id="PTHR39330">
    <property type="entry name" value="ETHANOLAMINE AMMONIA-LYASE LIGHT CHAIN"/>
    <property type="match status" value="1"/>
</dbReference>
<dbReference type="Gene3D" id="1.10.30.40">
    <property type="entry name" value="Ethanolamine ammonia-lyase light chain (EutC), N-terminal domain"/>
    <property type="match status" value="1"/>
</dbReference>
<dbReference type="Proteomes" id="UP000244174">
    <property type="component" value="Unassembled WGS sequence"/>
</dbReference>
<dbReference type="InterPro" id="IPR042255">
    <property type="entry name" value="EutC_N"/>
</dbReference>
<dbReference type="GO" id="GO:0031471">
    <property type="term" value="C:ethanolamine degradation polyhedral organelle"/>
    <property type="evidence" value="ECO:0007669"/>
    <property type="project" value="UniProtKB-UniRule"/>
</dbReference>
<dbReference type="GO" id="GO:0008851">
    <property type="term" value="F:ethanolamine ammonia-lyase activity"/>
    <property type="evidence" value="ECO:0007669"/>
    <property type="project" value="UniProtKB-UniRule"/>
</dbReference>
<dbReference type="UniPathway" id="UPA00560"/>
<comment type="cofactor">
    <cofactor evidence="5">
        <name>adenosylcob(III)alamin</name>
        <dbReference type="ChEBI" id="CHEBI:18408"/>
    </cofactor>
    <text evidence="5">Binds between the large and small subunits.</text>
</comment>
<feature type="binding site" evidence="5">
    <location>
        <position position="205"/>
    </location>
    <ligand>
        <name>adenosylcob(III)alamin</name>
        <dbReference type="ChEBI" id="CHEBI:18408"/>
    </ligand>
</feature>
<dbReference type="GO" id="GO:0009350">
    <property type="term" value="C:ethanolamine ammonia-lyase complex"/>
    <property type="evidence" value="ECO:0007669"/>
    <property type="project" value="UniProtKB-UniRule"/>
</dbReference>
<accession>A0A2T6AFG0</accession>
<evidence type="ECO:0000256" key="2">
    <source>
        <dbReference type="ARBA" id="ARBA00023239"/>
    </source>
</evidence>
<evidence type="ECO:0000256" key="4">
    <source>
        <dbReference type="ARBA" id="ARBA00024446"/>
    </source>
</evidence>
<evidence type="ECO:0000313" key="7">
    <source>
        <dbReference type="Proteomes" id="UP000244174"/>
    </source>
</evidence>
<comment type="subcellular location">
    <subcellularLocation>
        <location evidence="5">Bacterial microcompartment</location>
    </subcellularLocation>
</comment>
<evidence type="ECO:0000256" key="1">
    <source>
        <dbReference type="ARBA" id="ARBA00022628"/>
    </source>
</evidence>
<comment type="caution">
    <text evidence="6">The sequence shown here is derived from an EMBL/GenBank/DDBJ whole genome shotgun (WGS) entry which is preliminary data.</text>
</comment>
<comment type="subunit">
    <text evidence="5">The basic unit is a heterodimer which dimerizes to form tetramers. The heterotetramers trimerize; 6 large subunits form a core ring with 6 small subunits projecting outwards.</text>
</comment>
<dbReference type="GO" id="GO:0031419">
    <property type="term" value="F:cobalamin binding"/>
    <property type="evidence" value="ECO:0007669"/>
    <property type="project" value="UniProtKB-UniRule"/>
</dbReference>
<keyword evidence="7" id="KW-1185">Reference proteome</keyword>
<organism evidence="6 7">
    <name type="scientific">Christiangramia gaetbulicola</name>
    <dbReference type="NCBI Taxonomy" id="703340"/>
    <lineage>
        <taxon>Bacteria</taxon>
        <taxon>Pseudomonadati</taxon>
        <taxon>Bacteroidota</taxon>
        <taxon>Flavobacteriia</taxon>
        <taxon>Flavobacteriales</taxon>
        <taxon>Flavobacteriaceae</taxon>
        <taxon>Christiangramia</taxon>
    </lineage>
</organism>
<dbReference type="PANTHER" id="PTHR39330:SF1">
    <property type="entry name" value="ETHANOLAMINE AMMONIA-LYASE SMALL SUBUNIT"/>
    <property type="match status" value="1"/>
</dbReference>
<dbReference type="GO" id="GO:0006520">
    <property type="term" value="P:amino acid metabolic process"/>
    <property type="evidence" value="ECO:0007669"/>
    <property type="project" value="InterPro"/>
</dbReference>
<keyword evidence="3 5" id="KW-0170">Cobalt</keyword>
<dbReference type="InterPro" id="IPR009246">
    <property type="entry name" value="EutC"/>
</dbReference>
<dbReference type="InterPro" id="IPR042251">
    <property type="entry name" value="EutC_C"/>
</dbReference>
<evidence type="ECO:0000256" key="5">
    <source>
        <dbReference type="HAMAP-Rule" id="MF_00601"/>
    </source>
</evidence>
<reference evidence="6 7" key="1">
    <citation type="submission" date="2018-04" db="EMBL/GenBank/DDBJ databases">
        <title>Genomic Encyclopedia of Archaeal and Bacterial Type Strains, Phase II (KMG-II): from individual species to whole genera.</title>
        <authorList>
            <person name="Goeker M."/>
        </authorList>
    </citation>
    <scope>NUCLEOTIDE SEQUENCE [LARGE SCALE GENOMIC DNA]</scope>
    <source>
        <strain evidence="6 7">DSM 23082</strain>
    </source>
</reference>
<dbReference type="PIRSF" id="PIRSF018982">
    <property type="entry name" value="EutC"/>
    <property type="match status" value="1"/>
</dbReference>
<feature type="binding site" evidence="5">
    <location>
        <position position="155"/>
    </location>
    <ligand>
        <name>adenosylcob(III)alamin</name>
        <dbReference type="ChEBI" id="CHEBI:18408"/>
    </ligand>
</feature>
<keyword evidence="2 5" id="KW-0456">Lyase</keyword>
<name>A0A2T6AFG0_9FLAO</name>
<dbReference type="Gene3D" id="3.40.50.11240">
    <property type="entry name" value="Ethanolamine ammonia-lyase light chain (EutC)"/>
    <property type="match status" value="1"/>
</dbReference>
<feature type="binding site" evidence="5">
    <location>
        <position position="176"/>
    </location>
    <ligand>
        <name>adenosylcob(III)alamin</name>
        <dbReference type="ChEBI" id="CHEBI:18408"/>
    </ligand>
</feature>
<keyword evidence="4 5" id="KW-1283">Bacterial microcompartment</keyword>
<sequence length="251" mass="28465">MMAKEISKSNYLQIDPWENLRSLSKARIALGNSGGSLPTREVLSFQEDHAFTKDAIYSDLKEKELLKHLQDFKLPVYQFQTKVSDRKEYLKRPDLGKKLAETSESENGDFDILFILTDGLAADAINERAIPLLKEILPKLNDYKIGLCLVKFGRVAIGDEIAEKLNAKFTAVFIGERPGLSSPKSMGIYTTYEPRSETTDERRNCISNIHENGMSIEKAADLLQYFIKESFRRKISGVKLKASLPNQIDRK</sequence>